<keyword evidence="5" id="KW-0503">Monooxygenase</keyword>
<gene>
    <name evidence="5" type="ORF">ACFPZN_02165</name>
</gene>
<proteinExistence type="predicted"/>
<dbReference type="Proteomes" id="UP001596074">
    <property type="component" value="Unassembled WGS sequence"/>
</dbReference>
<accession>A0ABW0ZSN0</accession>
<evidence type="ECO:0000256" key="3">
    <source>
        <dbReference type="ARBA" id="ARBA00022827"/>
    </source>
</evidence>
<dbReference type="Pfam" id="PF21274">
    <property type="entry name" value="Rng_hyd_C"/>
    <property type="match status" value="1"/>
</dbReference>
<dbReference type="PANTHER" id="PTHR43004:SF19">
    <property type="entry name" value="BINDING MONOOXYGENASE, PUTATIVE (JCVI)-RELATED"/>
    <property type="match status" value="1"/>
</dbReference>
<comment type="caution">
    <text evidence="5">The sequence shown here is derived from an EMBL/GenBank/DDBJ whole genome shotgun (WGS) entry which is preliminary data.</text>
</comment>
<organism evidence="5 6">
    <name type="scientific">Actinomadura rugatobispora</name>
    <dbReference type="NCBI Taxonomy" id="1994"/>
    <lineage>
        <taxon>Bacteria</taxon>
        <taxon>Bacillati</taxon>
        <taxon>Actinomycetota</taxon>
        <taxon>Actinomycetes</taxon>
        <taxon>Streptosporangiales</taxon>
        <taxon>Thermomonosporaceae</taxon>
        <taxon>Actinomadura</taxon>
    </lineage>
</organism>
<dbReference type="Gene3D" id="3.50.50.60">
    <property type="entry name" value="FAD/NAD(P)-binding domain"/>
    <property type="match status" value="1"/>
</dbReference>
<dbReference type="InterPro" id="IPR050641">
    <property type="entry name" value="RIFMO-like"/>
</dbReference>
<keyword evidence="6" id="KW-1185">Reference proteome</keyword>
<sequence length="507" mass="53586">MSAAHGADGSLPAEAEVVVVGAGPVGLMLAGELRLGGVETVVLERLAEPHRESRAAQLSPRTVELLLQRGLRDALGAPPGRDVGHFGGIPLDVTRAGGPVPANWMVPQFRTEEILHDWATGLGATVRRGRQVADVRDDGGSVVLDVRDPDGRVSGGTTRMRARYVVGCDGRDGVVGGLAGIALPGRPASRELLRADVTGVHIPPRRFDRLPHGVAVAGALPHRVTRLMVLEYGRAPVARPGPPEFGEVADAWKRVTGDDISTGEALWTDVFDDTCRQAAEYRRGRVLLAGDAARLHMPVGGQSLNTGLHDAVNLGWKLAAQVRGWAPDGLLDTYHAERHAVGARVLDNVEAQTTLQFDGVRADPLREVFAGLLEIPAVAAHLAAMLGGVDVRYPVRRNGADGDRAADVLGRRLPPLRDADDPAPLPPGTGALLSRRSAAPGTRARVEAAAVSRPGRVRLVPPEQCTALLPPGVDAALLRPDGHVVWTDTVGEGLEDALQQWFGPPAR</sequence>
<name>A0ABW0ZSN0_9ACTN</name>
<evidence type="ECO:0000313" key="5">
    <source>
        <dbReference type="EMBL" id="MFC5744413.1"/>
    </source>
</evidence>
<dbReference type="Gene3D" id="3.40.30.120">
    <property type="match status" value="1"/>
</dbReference>
<dbReference type="Gene3D" id="3.30.70.2450">
    <property type="match status" value="1"/>
</dbReference>
<dbReference type="EMBL" id="JBHSON010000002">
    <property type="protein sequence ID" value="MFC5744413.1"/>
    <property type="molecule type" value="Genomic_DNA"/>
</dbReference>
<keyword evidence="5" id="KW-0560">Oxidoreductase</keyword>
<dbReference type="PANTHER" id="PTHR43004">
    <property type="entry name" value="TRK SYSTEM POTASSIUM UPTAKE PROTEIN"/>
    <property type="match status" value="1"/>
</dbReference>
<comment type="cofactor">
    <cofactor evidence="1">
        <name>FAD</name>
        <dbReference type="ChEBI" id="CHEBI:57692"/>
    </cofactor>
</comment>
<dbReference type="SUPFAM" id="SSF51905">
    <property type="entry name" value="FAD/NAD(P)-binding domain"/>
    <property type="match status" value="1"/>
</dbReference>
<keyword evidence="3" id="KW-0274">FAD</keyword>
<dbReference type="RefSeq" id="WP_378279551.1">
    <property type="nucleotide sequence ID" value="NZ_JBHSON010000002.1"/>
</dbReference>
<keyword evidence="2" id="KW-0285">Flavoprotein</keyword>
<evidence type="ECO:0000313" key="6">
    <source>
        <dbReference type="Proteomes" id="UP001596074"/>
    </source>
</evidence>
<feature type="domain" description="FAD-binding" evidence="4">
    <location>
        <begin position="14"/>
        <end position="348"/>
    </location>
</feature>
<reference evidence="6" key="1">
    <citation type="journal article" date="2019" name="Int. J. Syst. Evol. Microbiol.">
        <title>The Global Catalogue of Microorganisms (GCM) 10K type strain sequencing project: providing services to taxonomists for standard genome sequencing and annotation.</title>
        <authorList>
            <consortium name="The Broad Institute Genomics Platform"/>
            <consortium name="The Broad Institute Genome Sequencing Center for Infectious Disease"/>
            <person name="Wu L."/>
            <person name="Ma J."/>
        </authorList>
    </citation>
    <scope>NUCLEOTIDE SEQUENCE [LARGE SCALE GENOMIC DNA]</scope>
    <source>
        <strain evidence="6">KCTC 42087</strain>
    </source>
</reference>
<evidence type="ECO:0000259" key="4">
    <source>
        <dbReference type="Pfam" id="PF01494"/>
    </source>
</evidence>
<dbReference type="Pfam" id="PF01494">
    <property type="entry name" value="FAD_binding_3"/>
    <property type="match status" value="1"/>
</dbReference>
<evidence type="ECO:0000256" key="1">
    <source>
        <dbReference type="ARBA" id="ARBA00001974"/>
    </source>
</evidence>
<evidence type="ECO:0000256" key="2">
    <source>
        <dbReference type="ARBA" id="ARBA00022630"/>
    </source>
</evidence>
<dbReference type="InterPro" id="IPR036188">
    <property type="entry name" value="FAD/NAD-bd_sf"/>
</dbReference>
<dbReference type="InterPro" id="IPR002938">
    <property type="entry name" value="FAD-bd"/>
</dbReference>
<protein>
    <submittedName>
        <fullName evidence="5">FAD-dependent monooxygenase</fullName>
    </submittedName>
</protein>
<dbReference type="GO" id="GO:0004497">
    <property type="term" value="F:monooxygenase activity"/>
    <property type="evidence" value="ECO:0007669"/>
    <property type="project" value="UniProtKB-KW"/>
</dbReference>
<dbReference type="PRINTS" id="PR00420">
    <property type="entry name" value="RNGMNOXGNASE"/>
</dbReference>